<dbReference type="Proteomes" id="UP000522313">
    <property type="component" value="Unassembled WGS sequence"/>
</dbReference>
<keyword evidence="1" id="KW-1133">Transmembrane helix</keyword>
<keyword evidence="1" id="KW-0812">Transmembrane</keyword>
<feature type="transmembrane region" description="Helical" evidence="1">
    <location>
        <begin position="20"/>
        <end position="39"/>
    </location>
</feature>
<dbReference type="GO" id="GO:0016020">
    <property type="term" value="C:membrane"/>
    <property type="evidence" value="ECO:0007669"/>
    <property type="project" value="InterPro"/>
</dbReference>
<dbReference type="PANTHER" id="PTHR38457">
    <property type="entry name" value="REGULATOR ABRB-RELATED"/>
    <property type="match status" value="1"/>
</dbReference>
<reference evidence="2 3" key="2">
    <citation type="submission" date="2020-08" db="EMBL/GenBank/DDBJ databases">
        <authorList>
            <person name="Partida-Martinez L."/>
            <person name="Huntemann M."/>
            <person name="Clum A."/>
            <person name="Wang J."/>
            <person name="Palaniappan K."/>
            <person name="Ritter S."/>
            <person name="Chen I.-M."/>
            <person name="Stamatis D."/>
            <person name="Reddy T."/>
            <person name="O'Malley R."/>
            <person name="Daum C."/>
            <person name="Shapiro N."/>
            <person name="Ivanova N."/>
            <person name="Kyrpides N."/>
            <person name="Woyke T."/>
        </authorList>
    </citation>
    <scope>NUCLEOTIDE SEQUENCE [LARGE SCALE GENOMIC DNA]</scope>
    <source>
        <strain evidence="2 3">AS3.13</strain>
    </source>
</reference>
<dbReference type="EMBL" id="JACHBT010000007">
    <property type="protein sequence ID" value="MBB6504663.1"/>
    <property type="molecule type" value="Genomic_DNA"/>
</dbReference>
<dbReference type="GO" id="GO:0010468">
    <property type="term" value="P:regulation of gene expression"/>
    <property type="evidence" value="ECO:0007669"/>
    <property type="project" value="InterPro"/>
</dbReference>
<reference evidence="2 3" key="1">
    <citation type="submission" date="2020-08" db="EMBL/GenBank/DDBJ databases">
        <title>The Agave Microbiome: Exploring the role of microbial communities in plant adaptations to desert environments.</title>
        <authorList>
            <person name="Partida-Martinez L.P."/>
        </authorList>
    </citation>
    <scope>NUCLEOTIDE SEQUENCE [LARGE SCALE GENOMIC DNA]</scope>
    <source>
        <strain evidence="2 3">AS3.13</strain>
    </source>
</reference>
<organism evidence="2 3">
    <name type="scientific">Sphingomonas endophytica</name>
    <dbReference type="NCBI Taxonomy" id="869719"/>
    <lineage>
        <taxon>Bacteria</taxon>
        <taxon>Pseudomonadati</taxon>
        <taxon>Pseudomonadota</taxon>
        <taxon>Alphaproteobacteria</taxon>
        <taxon>Sphingomonadales</taxon>
        <taxon>Sphingomonadaceae</taxon>
        <taxon>Sphingomonas</taxon>
    </lineage>
</organism>
<dbReference type="Pfam" id="PF05145">
    <property type="entry name" value="AbrB"/>
    <property type="match status" value="1"/>
</dbReference>
<feature type="transmembrane region" description="Helical" evidence="1">
    <location>
        <begin position="73"/>
        <end position="95"/>
    </location>
</feature>
<accession>A0A7X0MPN5</accession>
<dbReference type="InterPro" id="IPR007820">
    <property type="entry name" value="AbrB_fam"/>
</dbReference>
<proteinExistence type="predicted"/>
<sequence>MSGERGAVATRSAPVGDVALRFIAAVGVGAVGGAGFVAIRAPLPWVLASAQVGLGPTSGCRFGGPTLRSFVRITALAAGSTLILLALTFGVALILGTATGLDPALLALAHSPGGLAGMSMVALSLALEPGGVIVHHLARVILVLSATPLAFHPPRPEPQS</sequence>
<comment type="caution">
    <text evidence="2">The sequence shown here is derived from an EMBL/GenBank/DDBJ whole genome shotgun (WGS) entry which is preliminary data.</text>
</comment>
<name>A0A7X0MPN5_9SPHN</name>
<evidence type="ECO:0000313" key="3">
    <source>
        <dbReference type="Proteomes" id="UP000522313"/>
    </source>
</evidence>
<protein>
    <submittedName>
        <fullName evidence="2">Putative membrane protein AbrB (Regulator of aidB expression)</fullName>
    </submittedName>
</protein>
<feature type="transmembrane region" description="Helical" evidence="1">
    <location>
        <begin position="107"/>
        <end position="127"/>
    </location>
</feature>
<gene>
    <name evidence="2" type="ORF">F4693_001636</name>
</gene>
<dbReference type="AlphaFoldDB" id="A0A7X0MPN5"/>
<evidence type="ECO:0000256" key="1">
    <source>
        <dbReference type="SAM" id="Phobius"/>
    </source>
</evidence>
<keyword evidence="1" id="KW-0472">Membrane</keyword>
<evidence type="ECO:0000313" key="2">
    <source>
        <dbReference type="EMBL" id="MBB6504663.1"/>
    </source>
</evidence>
<dbReference type="PANTHER" id="PTHR38457:SF1">
    <property type="entry name" value="REGULATOR ABRB-RELATED"/>
    <property type="match status" value="1"/>
</dbReference>